<accession>A0ACB0LZC6</accession>
<comment type="caution">
    <text evidence="1">The sequence shown here is derived from an EMBL/GenBank/DDBJ whole genome shotgun (WGS) entry which is preliminary data.</text>
</comment>
<evidence type="ECO:0000313" key="2">
    <source>
        <dbReference type="Proteomes" id="UP001177021"/>
    </source>
</evidence>
<dbReference type="EMBL" id="CASHSV030000716">
    <property type="protein sequence ID" value="CAJ2673619.1"/>
    <property type="molecule type" value="Genomic_DNA"/>
</dbReference>
<name>A0ACB0LZC6_TRIPR</name>
<sequence>MYMGAKTSALFGYSIIFHFPLLRYKCCKLLPLFLLRNVNLSLSCNLHISVCATKGSARLCVSRKTLCTVD</sequence>
<keyword evidence="2" id="KW-1185">Reference proteome</keyword>
<gene>
    <name evidence="1" type="ORF">MILVUS5_LOCUS37051</name>
</gene>
<organism evidence="1 2">
    <name type="scientific">Trifolium pratense</name>
    <name type="common">Red clover</name>
    <dbReference type="NCBI Taxonomy" id="57577"/>
    <lineage>
        <taxon>Eukaryota</taxon>
        <taxon>Viridiplantae</taxon>
        <taxon>Streptophyta</taxon>
        <taxon>Embryophyta</taxon>
        <taxon>Tracheophyta</taxon>
        <taxon>Spermatophyta</taxon>
        <taxon>Magnoliopsida</taxon>
        <taxon>eudicotyledons</taxon>
        <taxon>Gunneridae</taxon>
        <taxon>Pentapetalae</taxon>
        <taxon>rosids</taxon>
        <taxon>fabids</taxon>
        <taxon>Fabales</taxon>
        <taxon>Fabaceae</taxon>
        <taxon>Papilionoideae</taxon>
        <taxon>50 kb inversion clade</taxon>
        <taxon>NPAAA clade</taxon>
        <taxon>Hologalegina</taxon>
        <taxon>IRL clade</taxon>
        <taxon>Trifolieae</taxon>
        <taxon>Trifolium</taxon>
    </lineage>
</organism>
<proteinExistence type="predicted"/>
<reference evidence="1" key="1">
    <citation type="submission" date="2023-10" db="EMBL/GenBank/DDBJ databases">
        <authorList>
            <person name="Rodriguez Cubillos JULIANA M."/>
            <person name="De Vega J."/>
        </authorList>
    </citation>
    <scope>NUCLEOTIDE SEQUENCE</scope>
</reference>
<evidence type="ECO:0000313" key="1">
    <source>
        <dbReference type="EMBL" id="CAJ2673619.1"/>
    </source>
</evidence>
<protein>
    <submittedName>
        <fullName evidence="1">Uncharacterized protein</fullName>
    </submittedName>
</protein>
<dbReference type="Proteomes" id="UP001177021">
    <property type="component" value="Unassembled WGS sequence"/>
</dbReference>